<organism evidence="1 2">
    <name type="scientific">Hominisplanchenecus murintestinalis</name>
    <dbReference type="NCBI Taxonomy" id="2941517"/>
    <lineage>
        <taxon>Bacteria</taxon>
        <taxon>Bacillati</taxon>
        <taxon>Bacillota</taxon>
        <taxon>Clostridia</taxon>
        <taxon>Lachnospirales</taxon>
        <taxon>Lachnospiraceae</taxon>
        <taxon>Hominisplanchenecus</taxon>
    </lineage>
</organism>
<evidence type="ECO:0000313" key="2">
    <source>
        <dbReference type="Proteomes" id="UP000307720"/>
    </source>
</evidence>
<reference evidence="1" key="1">
    <citation type="submission" date="2019-04" db="EMBL/GenBank/DDBJ databases">
        <title>Microbes associate with the intestines of laboratory mice.</title>
        <authorList>
            <person name="Navarre W."/>
            <person name="Wong E."/>
            <person name="Huang K."/>
            <person name="Tropini C."/>
            <person name="Ng K."/>
            <person name="Yu B."/>
        </authorList>
    </citation>
    <scope>NUCLEOTIDE SEQUENCE</scope>
    <source>
        <strain evidence="1">NM72_1-8</strain>
    </source>
</reference>
<gene>
    <name evidence="1" type="ORF">E5357_06760</name>
</gene>
<proteinExistence type="predicted"/>
<sequence>MPSLVCSAQSCVYNNGMYCSKGDIKVGGDNAETSEETCCTSFRARTSEGAKSSMGTPSQKIEVACEACECMYNKDCVCDADKIGISGASACKCEQTECSTFQK</sequence>
<dbReference type="EMBL" id="SRZB01000010">
    <property type="protein sequence ID" value="TGX99122.1"/>
    <property type="molecule type" value="Genomic_DNA"/>
</dbReference>
<comment type="caution">
    <text evidence="1">The sequence shown here is derived from an EMBL/GenBank/DDBJ whole genome shotgun (WGS) entry which is preliminary data.</text>
</comment>
<protein>
    <submittedName>
        <fullName evidence="1">DUF1540 domain-containing protein</fullName>
    </submittedName>
</protein>
<accession>A0AC61QZN4</accession>
<evidence type="ECO:0000313" key="1">
    <source>
        <dbReference type="EMBL" id="TGX99122.1"/>
    </source>
</evidence>
<keyword evidence="2" id="KW-1185">Reference proteome</keyword>
<name>A0AC61QZN4_9FIRM</name>
<dbReference type="Proteomes" id="UP000307720">
    <property type="component" value="Unassembled WGS sequence"/>
</dbReference>